<protein>
    <submittedName>
        <fullName evidence="3">Uncharacterized protein</fullName>
    </submittedName>
</protein>
<evidence type="ECO:0000313" key="3">
    <source>
        <dbReference type="EMBL" id="SEO52707.1"/>
    </source>
</evidence>
<keyword evidence="2" id="KW-0472">Membrane</keyword>
<dbReference type="OrthoDB" id="307627at2157"/>
<reference evidence="4" key="1">
    <citation type="submission" date="2016-10" db="EMBL/GenBank/DDBJ databases">
        <authorList>
            <person name="Varghese N."/>
            <person name="Submissions S."/>
        </authorList>
    </citation>
    <scope>NUCLEOTIDE SEQUENCE [LARGE SCALE GENOMIC DNA]</scope>
    <source>
        <strain evidence="4">CGMCC 1.10121</strain>
    </source>
</reference>
<gene>
    <name evidence="3" type="ORF">SAMN04487948_10380</name>
</gene>
<dbReference type="RefSeq" id="WP_089822181.1">
    <property type="nucleotide sequence ID" value="NZ_FODV01000003.1"/>
</dbReference>
<keyword evidence="2" id="KW-0812">Transmembrane</keyword>
<feature type="transmembrane region" description="Helical" evidence="2">
    <location>
        <begin position="31"/>
        <end position="48"/>
    </location>
</feature>
<sequence>MSQYGRFLVTMLVLDGVGYAVVALLTPANSLTQLAALVPVLLVAPFVARRLVYGEWFSRPDVEDEASSDGADGTSGEDDGR</sequence>
<dbReference type="EMBL" id="FODV01000003">
    <property type="protein sequence ID" value="SEO52707.1"/>
    <property type="molecule type" value="Genomic_DNA"/>
</dbReference>
<evidence type="ECO:0000313" key="4">
    <source>
        <dbReference type="Proteomes" id="UP000199126"/>
    </source>
</evidence>
<dbReference type="Proteomes" id="UP000199126">
    <property type="component" value="Unassembled WGS sequence"/>
</dbReference>
<evidence type="ECO:0000256" key="1">
    <source>
        <dbReference type="SAM" id="MobiDB-lite"/>
    </source>
</evidence>
<keyword evidence="4" id="KW-1185">Reference proteome</keyword>
<dbReference type="AlphaFoldDB" id="A0A1H8QFM3"/>
<feature type="transmembrane region" description="Helical" evidence="2">
    <location>
        <begin position="7"/>
        <end position="25"/>
    </location>
</feature>
<organism evidence="3 4">
    <name type="scientific">Halogranum amylolyticum</name>
    <dbReference type="NCBI Taxonomy" id="660520"/>
    <lineage>
        <taxon>Archaea</taxon>
        <taxon>Methanobacteriati</taxon>
        <taxon>Methanobacteriota</taxon>
        <taxon>Stenosarchaea group</taxon>
        <taxon>Halobacteria</taxon>
        <taxon>Halobacteriales</taxon>
        <taxon>Haloferacaceae</taxon>
    </lineage>
</organism>
<feature type="region of interest" description="Disordered" evidence="1">
    <location>
        <begin position="62"/>
        <end position="81"/>
    </location>
</feature>
<dbReference type="Pfam" id="PF24378">
    <property type="entry name" value="DUF7534"/>
    <property type="match status" value="1"/>
</dbReference>
<dbReference type="InterPro" id="IPR055956">
    <property type="entry name" value="DUF7534"/>
</dbReference>
<accession>A0A1H8QFM3</accession>
<name>A0A1H8QFM3_9EURY</name>
<keyword evidence="2" id="KW-1133">Transmembrane helix</keyword>
<evidence type="ECO:0000256" key="2">
    <source>
        <dbReference type="SAM" id="Phobius"/>
    </source>
</evidence>
<proteinExistence type="predicted"/>